<sequence length="122" mass="14707">MERRDTHVVMLLSQNRQRRGMYVVMRLSQKQKRCTWHVGWDCLPEHRLSLQLSIFNPYSKMESKSEVNDIISTNRKRKHDSGDSDFDEIVFPLRNRRIILSDDEEECINEDREINLISNEWI</sequence>
<proteinExistence type="predicted"/>
<dbReference type="EMBL" id="BGPR01000148">
    <property type="protein sequence ID" value="GBL99342.1"/>
    <property type="molecule type" value="Genomic_DNA"/>
</dbReference>
<keyword evidence="2" id="KW-1185">Reference proteome</keyword>
<dbReference type="OrthoDB" id="8347048at2759"/>
<reference evidence="1 2" key="1">
    <citation type="journal article" date="2019" name="Sci. Rep.">
        <title>Orb-weaving spider Araneus ventricosus genome elucidates the spidroin gene catalogue.</title>
        <authorList>
            <person name="Kono N."/>
            <person name="Nakamura H."/>
            <person name="Ohtoshi R."/>
            <person name="Moran D.A.P."/>
            <person name="Shinohara A."/>
            <person name="Yoshida Y."/>
            <person name="Fujiwara M."/>
            <person name="Mori M."/>
            <person name="Tomita M."/>
            <person name="Arakawa K."/>
        </authorList>
    </citation>
    <scope>NUCLEOTIDE SEQUENCE [LARGE SCALE GENOMIC DNA]</scope>
</reference>
<accession>A0A4Y2C4M1</accession>
<protein>
    <submittedName>
        <fullName evidence="1">Uncharacterized protein</fullName>
    </submittedName>
</protein>
<comment type="caution">
    <text evidence="1">The sequence shown here is derived from an EMBL/GenBank/DDBJ whole genome shotgun (WGS) entry which is preliminary data.</text>
</comment>
<gene>
    <name evidence="1" type="ORF">AVEN_206762_1</name>
</gene>
<evidence type="ECO:0000313" key="1">
    <source>
        <dbReference type="EMBL" id="GBL99342.1"/>
    </source>
</evidence>
<dbReference type="AlphaFoldDB" id="A0A4Y2C4M1"/>
<organism evidence="1 2">
    <name type="scientific">Araneus ventricosus</name>
    <name type="common">Orbweaver spider</name>
    <name type="synonym">Epeira ventricosa</name>
    <dbReference type="NCBI Taxonomy" id="182803"/>
    <lineage>
        <taxon>Eukaryota</taxon>
        <taxon>Metazoa</taxon>
        <taxon>Ecdysozoa</taxon>
        <taxon>Arthropoda</taxon>
        <taxon>Chelicerata</taxon>
        <taxon>Arachnida</taxon>
        <taxon>Araneae</taxon>
        <taxon>Araneomorphae</taxon>
        <taxon>Entelegynae</taxon>
        <taxon>Araneoidea</taxon>
        <taxon>Araneidae</taxon>
        <taxon>Araneus</taxon>
    </lineage>
</organism>
<dbReference type="Proteomes" id="UP000499080">
    <property type="component" value="Unassembled WGS sequence"/>
</dbReference>
<name>A0A4Y2C4M1_ARAVE</name>
<evidence type="ECO:0000313" key="2">
    <source>
        <dbReference type="Proteomes" id="UP000499080"/>
    </source>
</evidence>